<keyword evidence="1" id="KW-0472">Membrane</keyword>
<feature type="transmembrane region" description="Helical" evidence="1">
    <location>
        <begin position="176"/>
        <end position="200"/>
    </location>
</feature>
<comment type="caution">
    <text evidence="2">The sequence shown here is derived from an EMBL/GenBank/DDBJ whole genome shotgun (WGS) entry which is preliminary data.</text>
</comment>
<evidence type="ECO:0000313" key="3">
    <source>
        <dbReference type="Proteomes" id="UP000823915"/>
    </source>
</evidence>
<keyword evidence="1" id="KW-0812">Transmembrane</keyword>
<evidence type="ECO:0000313" key="2">
    <source>
        <dbReference type="EMBL" id="HIY26863.1"/>
    </source>
</evidence>
<proteinExistence type="predicted"/>
<sequence>MGEWDTAGASLSGKGAGGFPRGLFCALFLGLCGGVACGAFCAGRLSLLSQGRALPLLFSGIPVPGYGFLSCFTTLLLNLSLWLCLLFLSSLSLAGLGLVPLLLLLKGFLLGLGTLVLLEAEPLWGPAVWFAPAAAGSCLILLLYGLSVFRFSCRLLRACRSPEGAPLCLRRQCKDLLLFLGLGAGISLTGAGVCFLWDVLI</sequence>
<dbReference type="AlphaFoldDB" id="A0A9D1YDF7"/>
<dbReference type="EMBL" id="DXDU01000108">
    <property type="protein sequence ID" value="HIY26863.1"/>
    <property type="molecule type" value="Genomic_DNA"/>
</dbReference>
<keyword evidence="1" id="KW-1133">Transmembrane helix</keyword>
<gene>
    <name evidence="2" type="ORF">H9838_06795</name>
</gene>
<protein>
    <submittedName>
        <fullName evidence="2">Uncharacterized protein</fullName>
    </submittedName>
</protein>
<dbReference type="Proteomes" id="UP000823915">
    <property type="component" value="Unassembled WGS sequence"/>
</dbReference>
<feature type="transmembrane region" description="Helical" evidence="1">
    <location>
        <begin position="129"/>
        <end position="151"/>
    </location>
</feature>
<evidence type="ECO:0000256" key="1">
    <source>
        <dbReference type="SAM" id="Phobius"/>
    </source>
</evidence>
<feature type="transmembrane region" description="Helical" evidence="1">
    <location>
        <begin position="95"/>
        <end position="117"/>
    </location>
</feature>
<accession>A0A9D1YDF7</accession>
<feature type="transmembrane region" description="Helical" evidence="1">
    <location>
        <begin position="65"/>
        <end position="88"/>
    </location>
</feature>
<feature type="transmembrane region" description="Helical" evidence="1">
    <location>
        <begin position="23"/>
        <end position="45"/>
    </location>
</feature>
<reference evidence="2" key="1">
    <citation type="journal article" date="2021" name="PeerJ">
        <title>Extensive microbial diversity within the chicken gut microbiome revealed by metagenomics and culture.</title>
        <authorList>
            <person name="Gilroy R."/>
            <person name="Ravi A."/>
            <person name="Getino M."/>
            <person name="Pursley I."/>
            <person name="Horton D.L."/>
            <person name="Alikhan N.F."/>
            <person name="Baker D."/>
            <person name="Gharbi K."/>
            <person name="Hall N."/>
            <person name="Watson M."/>
            <person name="Adriaenssens E.M."/>
            <person name="Foster-Nyarko E."/>
            <person name="Jarju S."/>
            <person name="Secka A."/>
            <person name="Antonio M."/>
            <person name="Oren A."/>
            <person name="Chaudhuri R.R."/>
            <person name="La Ragione R."/>
            <person name="Hildebrand F."/>
            <person name="Pallen M.J."/>
        </authorList>
    </citation>
    <scope>NUCLEOTIDE SEQUENCE</scope>
    <source>
        <strain evidence="2">1282</strain>
    </source>
</reference>
<name>A0A9D1YDF7_9FIRM</name>
<reference evidence="2" key="2">
    <citation type="submission" date="2021-04" db="EMBL/GenBank/DDBJ databases">
        <authorList>
            <person name="Gilroy R."/>
        </authorList>
    </citation>
    <scope>NUCLEOTIDE SEQUENCE</scope>
    <source>
        <strain evidence="2">1282</strain>
    </source>
</reference>
<organism evidence="2 3">
    <name type="scientific">Candidatus Acutalibacter pullistercoris</name>
    <dbReference type="NCBI Taxonomy" id="2838418"/>
    <lineage>
        <taxon>Bacteria</taxon>
        <taxon>Bacillati</taxon>
        <taxon>Bacillota</taxon>
        <taxon>Clostridia</taxon>
        <taxon>Eubacteriales</taxon>
        <taxon>Acutalibacteraceae</taxon>
        <taxon>Acutalibacter</taxon>
    </lineage>
</organism>